<keyword evidence="3 7" id="KW-0813">Transport</keyword>
<dbReference type="GO" id="GO:0005886">
    <property type="term" value="C:plasma membrane"/>
    <property type="evidence" value="ECO:0007669"/>
    <property type="project" value="TreeGrafter"/>
</dbReference>
<dbReference type="GO" id="GO:0015250">
    <property type="term" value="F:water channel activity"/>
    <property type="evidence" value="ECO:0007669"/>
    <property type="project" value="TreeGrafter"/>
</dbReference>
<dbReference type="PANTHER" id="PTHR43829">
    <property type="entry name" value="AQUAPORIN OR AQUAGLYCEROPORIN RELATED"/>
    <property type="match status" value="1"/>
</dbReference>
<dbReference type="PROSITE" id="PS00221">
    <property type="entry name" value="MIP"/>
    <property type="match status" value="1"/>
</dbReference>
<feature type="transmembrane region" description="Helical" evidence="8">
    <location>
        <begin position="39"/>
        <end position="58"/>
    </location>
</feature>
<evidence type="ECO:0000256" key="2">
    <source>
        <dbReference type="ARBA" id="ARBA00006175"/>
    </source>
</evidence>
<feature type="transmembrane region" description="Helical" evidence="8">
    <location>
        <begin position="70"/>
        <end position="88"/>
    </location>
</feature>
<dbReference type="InterPro" id="IPR023271">
    <property type="entry name" value="Aquaporin-like"/>
</dbReference>
<feature type="transmembrane region" description="Helical" evidence="8">
    <location>
        <begin position="255"/>
        <end position="278"/>
    </location>
</feature>
<organism evidence="9 10">
    <name type="scientific">Furculomyces boomerangus</name>
    <dbReference type="NCBI Taxonomy" id="61424"/>
    <lineage>
        <taxon>Eukaryota</taxon>
        <taxon>Fungi</taxon>
        <taxon>Fungi incertae sedis</taxon>
        <taxon>Zoopagomycota</taxon>
        <taxon>Kickxellomycotina</taxon>
        <taxon>Harpellomycetes</taxon>
        <taxon>Harpellales</taxon>
        <taxon>Harpellaceae</taxon>
        <taxon>Furculomyces</taxon>
    </lineage>
</organism>
<feature type="transmembrane region" description="Helical" evidence="8">
    <location>
        <begin position="119"/>
        <end position="138"/>
    </location>
</feature>
<dbReference type="EMBL" id="MBFT01000161">
    <property type="protein sequence ID" value="PVU96013.1"/>
    <property type="molecule type" value="Genomic_DNA"/>
</dbReference>
<dbReference type="InterPro" id="IPR022357">
    <property type="entry name" value="MIP_CS"/>
</dbReference>
<dbReference type="STRING" id="61424.A0A2T9YUI9"/>
<dbReference type="PRINTS" id="PR00783">
    <property type="entry name" value="MINTRINSICP"/>
</dbReference>
<dbReference type="Proteomes" id="UP000245699">
    <property type="component" value="Unassembled WGS sequence"/>
</dbReference>
<keyword evidence="4 7" id="KW-0812">Transmembrane</keyword>
<sequence>MHNKKADIENQMDSQPESYPDEKIRMFPMFQFRYNMRCYFAEYFGCTVTLLFGNSIIANVAFNHDLESEYWILIALGWCFAFTMGLYVSMGNSGGHLNPAVTIAFAVFGKFSWKKVPGYIIAQVLGCFTGSALAYAIWRSRFDPFDGGKRQTTGEFATAFIFANYPMPTNTVWDNFFTEVVATALLLFVVLGMFDHRMTPAKGFEPIAVGFLIFIITLCFGKTSGSSINPARDLGPRLFTAIAGWGSEPFTASNYFFWIPTVGPICGAILGTGLYEFFIIPNSE</sequence>
<protein>
    <submittedName>
        <fullName evidence="9">Uncharacterized protein</fullName>
    </submittedName>
</protein>
<evidence type="ECO:0000256" key="1">
    <source>
        <dbReference type="ARBA" id="ARBA00004141"/>
    </source>
</evidence>
<dbReference type="PANTHER" id="PTHR43829:SF9">
    <property type="entry name" value="AQUAPORIN-9"/>
    <property type="match status" value="1"/>
</dbReference>
<evidence type="ECO:0000256" key="6">
    <source>
        <dbReference type="ARBA" id="ARBA00023136"/>
    </source>
</evidence>
<evidence type="ECO:0000313" key="10">
    <source>
        <dbReference type="Proteomes" id="UP000245699"/>
    </source>
</evidence>
<name>A0A2T9YUI9_9FUNG</name>
<evidence type="ECO:0000256" key="4">
    <source>
        <dbReference type="ARBA" id="ARBA00022692"/>
    </source>
</evidence>
<comment type="caution">
    <text evidence="9">The sequence shown here is derived from an EMBL/GenBank/DDBJ whole genome shotgun (WGS) entry which is preliminary data.</text>
</comment>
<dbReference type="AlphaFoldDB" id="A0A2T9YUI9"/>
<proteinExistence type="inferred from homology"/>
<dbReference type="Gene3D" id="1.20.1080.10">
    <property type="entry name" value="Glycerol uptake facilitator protein"/>
    <property type="match status" value="1"/>
</dbReference>
<dbReference type="Pfam" id="PF00230">
    <property type="entry name" value="MIP"/>
    <property type="match status" value="1"/>
</dbReference>
<gene>
    <name evidence="9" type="ORF">BB559_002523</name>
</gene>
<comment type="subcellular location">
    <subcellularLocation>
        <location evidence="1">Membrane</location>
        <topology evidence="1">Multi-pass membrane protein</topology>
    </subcellularLocation>
</comment>
<evidence type="ECO:0000256" key="7">
    <source>
        <dbReference type="RuleBase" id="RU000477"/>
    </source>
</evidence>
<dbReference type="NCBIfam" id="TIGR00861">
    <property type="entry name" value="MIP"/>
    <property type="match status" value="1"/>
</dbReference>
<feature type="transmembrane region" description="Helical" evidence="8">
    <location>
        <begin position="176"/>
        <end position="194"/>
    </location>
</feature>
<dbReference type="CDD" id="cd00333">
    <property type="entry name" value="MIP"/>
    <property type="match status" value="1"/>
</dbReference>
<keyword evidence="5 8" id="KW-1133">Transmembrane helix</keyword>
<feature type="transmembrane region" description="Helical" evidence="8">
    <location>
        <begin position="206"/>
        <end position="224"/>
    </location>
</feature>
<keyword evidence="6 8" id="KW-0472">Membrane</keyword>
<dbReference type="GO" id="GO:0015254">
    <property type="term" value="F:glycerol channel activity"/>
    <property type="evidence" value="ECO:0007669"/>
    <property type="project" value="TreeGrafter"/>
</dbReference>
<dbReference type="SUPFAM" id="SSF81338">
    <property type="entry name" value="Aquaporin-like"/>
    <property type="match status" value="1"/>
</dbReference>
<dbReference type="OrthoDB" id="3222at2759"/>
<accession>A0A2T9YUI9</accession>
<evidence type="ECO:0000313" key="9">
    <source>
        <dbReference type="EMBL" id="PVU96013.1"/>
    </source>
</evidence>
<comment type="similarity">
    <text evidence="2 7">Belongs to the MIP/aquaporin (TC 1.A.8) family.</text>
</comment>
<dbReference type="InterPro" id="IPR050363">
    <property type="entry name" value="MIP/Aquaporin"/>
</dbReference>
<evidence type="ECO:0000256" key="5">
    <source>
        <dbReference type="ARBA" id="ARBA00022989"/>
    </source>
</evidence>
<evidence type="ECO:0000256" key="3">
    <source>
        <dbReference type="ARBA" id="ARBA00022448"/>
    </source>
</evidence>
<evidence type="ECO:0000256" key="8">
    <source>
        <dbReference type="SAM" id="Phobius"/>
    </source>
</evidence>
<keyword evidence="10" id="KW-1185">Reference proteome</keyword>
<dbReference type="InterPro" id="IPR000425">
    <property type="entry name" value="MIP"/>
</dbReference>
<reference evidence="9 10" key="1">
    <citation type="journal article" date="2018" name="MBio">
        <title>Comparative Genomics Reveals the Core Gene Toolbox for the Fungus-Insect Symbiosis.</title>
        <authorList>
            <person name="Wang Y."/>
            <person name="Stata M."/>
            <person name="Wang W."/>
            <person name="Stajich J.E."/>
            <person name="White M.M."/>
            <person name="Moncalvo J.M."/>
        </authorList>
    </citation>
    <scope>NUCLEOTIDE SEQUENCE [LARGE SCALE GENOMIC DNA]</scope>
    <source>
        <strain evidence="9 10">AUS-77-4</strain>
    </source>
</reference>